<keyword evidence="2" id="KW-0472">Membrane</keyword>
<keyword evidence="4" id="KW-1185">Reference proteome</keyword>
<name>V7AH82_PHAVU</name>
<accession>V7AH82</accession>
<evidence type="ECO:0000313" key="3">
    <source>
        <dbReference type="EMBL" id="ESW04615.1"/>
    </source>
</evidence>
<evidence type="ECO:0000256" key="1">
    <source>
        <dbReference type="SAM" id="MobiDB-lite"/>
    </source>
</evidence>
<dbReference type="Proteomes" id="UP000000226">
    <property type="component" value="Chromosome 11"/>
</dbReference>
<dbReference type="AlphaFoldDB" id="V7AH82"/>
<proteinExistence type="predicted"/>
<dbReference type="EMBL" id="CM002298">
    <property type="protein sequence ID" value="ESW04615.1"/>
    <property type="molecule type" value="Genomic_DNA"/>
</dbReference>
<feature type="transmembrane region" description="Helical" evidence="2">
    <location>
        <begin position="6"/>
        <end position="28"/>
    </location>
</feature>
<evidence type="ECO:0000256" key="2">
    <source>
        <dbReference type="SAM" id="Phobius"/>
    </source>
</evidence>
<keyword evidence="2" id="KW-0812">Transmembrane</keyword>
<dbReference type="Gramene" id="ESW04615">
    <property type="protein sequence ID" value="ESW04615"/>
    <property type="gene ID" value="PHAVU_011G110400g"/>
</dbReference>
<feature type="transmembrane region" description="Helical" evidence="2">
    <location>
        <begin position="40"/>
        <end position="60"/>
    </location>
</feature>
<evidence type="ECO:0000313" key="4">
    <source>
        <dbReference type="Proteomes" id="UP000000226"/>
    </source>
</evidence>
<protein>
    <submittedName>
        <fullName evidence="3">Uncharacterized protein</fullName>
    </submittedName>
</protein>
<gene>
    <name evidence="3" type="ORF">PHAVU_011G110400g</name>
</gene>
<sequence length="180" mass="19498">MTYNPMLFSCALISHFVLKLKLFALLLLPRTFYLCRHVASTVVAAIVPVCLSFVFVVSTIKSSKTLNPNHISHTNPFSTSFLVTKTPKKLKKKHEPKLNHIPSLERILHYDALLRFVTHPSSSSPPSRSMSSTSMTPESSTESSDSHAATRSPASSSTTPSSSKPTVTPTASPSSASPIS</sequence>
<keyword evidence="2" id="KW-1133">Transmembrane helix</keyword>
<feature type="region of interest" description="Disordered" evidence="1">
    <location>
        <begin position="119"/>
        <end position="180"/>
    </location>
</feature>
<organism evidence="3 4">
    <name type="scientific">Phaseolus vulgaris</name>
    <name type="common">Kidney bean</name>
    <name type="synonym">French bean</name>
    <dbReference type="NCBI Taxonomy" id="3885"/>
    <lineage>
        <taxon>Eukaryota</taxon>
        <taxon>Viridiplantae</taxon>
        <taxon>Streptophyta</taxon>
        <taxon>Embryophyta</taxon>
        <taxon>Tracheophyta</taxon>
        <taxon>Spermatophyta</taxon>
        <taxon>Magnoliopsida</taxon>
        <taxon>eudicotyledons</taxon>
        <taxon>Gunneridae</taxon>
        <taxon>Pentapetalae</taxon>
        <taxon>rosids</taxon>
        <taxon>fabids</taxon>
        <taxon>Fabales</taxon>
        <taxon>Fabaceae</taxon>
        <taxon>Papilionoideae</taxon>
        <taxon>50 kb inversion clade</taxon>
        <taxon>NPAAA clade</taxon>
        <taxon>indigoferoid/millettioid clade</taxon>
        <taxon>Phaseoleae</taxon>
        <taxon>Phaseolus</taxon>
    </lineage>
</organism>
<reference evidence="4" key="1">
    <citation type="journal article" date="2014" name="Nat. Genet.">
        <title>A reference genome for common bean and genome-wide analysis of dual domestications.</title>
        <authorList>
            <person name="Schmutz J."/>
            <person name="McClean P.E."/>
            <person name="Mamidi S."/>
            <person name="Wu G.A."/>
            <person name="Cannon S.B."/>
            <person name="Grimwood J."/>
            <person name="Jenkins J."/>
            <person name="Shu S."/>
            <person name="Song Q."/>
            <person name="Chavarro C."/>
            <person name="Torres-Torres M."/>
            <person name="Geffroy V."/>
            <person name="Moghaddam S.M."/>
            <person name="Gao D."/>
            <person name="Abernathy B."/>
            <person name="Barry K."/>
            <person name="Blair M."/>
            <person name="Brick M.A."/>
            <person name="Chovatia M."/>
            <person name="Gepts P."/>
            <person name="Goodstein D.M."/>
            <person name="Gonzales M."/>
            <person name="Hellsten U."/>
            <person name="Hyten D.L."/>
            <person name="Jia G."/>
            <person name="Kelly J.D."/>
            <person name="Kudrna D."/>
            <person name="Lee R."/>
            <person name="Richard M.M."/>
            <person name="Miklas P.N."/>
            <person name="Osorno J.M."/>
            <person name="Rodrigues J."/>
            <person name="Thareau V."/>
            <person name="Urrea C.A."/>
            <person name="Wang M."/>
            <person name="Yu Y."/>
            <person name="Zhang M."/>
            <person name="Wing R.A."/>
            <person name="Cregan P.B."/>
            <person name="Rokhsar D.S."/>
            <person name="Jackson S.A."/>
        </authorList>
    </citation>
    <scope>NUCLEOTIDE SEQUENCE [LARGE SCALE GENOMIC DNA]</scope>
    <source>
        <strain evidence="4">cv. G19833</strain>
    </source>
</reference>